<evidence type="ECO:0000313" key="4">
    <source>
        <dbReference type="EMBL" id="CEF96949.1"/>
    </source>
</evidence>
<reference evidence="5" key="1">
    <citation type="journal article" date="2006" name="Proc. Natl. Acad. Sci. U.S.A.">
        <title>Genome analysis of the smallest free-living eukaryote Ostreococcus tauri unveils many unique features.</title>
        <authorList>
            <person name="Derelle E."/>
            <person name="Ferraz C."/>
            <person name="Rombauts S."/>
            <person name="Rouze P."/>
            <person name="Worden A.Z."/>
            <person name="Robbens S."/>
            <person name="Partensky F."/>
            <person name="Degroeve S."/>
            <person name="Echeynie S."/>
            <person name="Cooke R."/>
            <person name="Saeys Y."/>
            <person name="Wuyts J."/>
            <person name="Jabbari K."/>
            <person name="Bowler C."/>
            <person name="Panaud O."/>
            <person name="Piegu B."/>
            <person name="Ball S.G."/>
            <person name="Ral J.-P."/>
            <person name="Bouget F.-Y."/>
            <person name="Piganeau G."/>
            <person name="De Baets B."/>
            <person name="Picard A."/>
            <person name="Delseny M."/>
            <person name="Demaille J."/>
            <person name="Van de Peer Y."/>
            <person name="Moreau H."/>
        </authorList>
    </citation>
    <scope>NUCLEOTIDE SEQUENCE [LARGE SCALE GENOMIC DNA]</scope>
    <source>
        <strain evidence="5">OTTH 0595 / CCAP 157/2 / RCC745</strain>
    </source>
</reference>
<keyword evidence="4" id="KW-0808">Transferase</keyword>
<dbReference type="PANTHER" id="PTHR47032:SF1">
    <property type="entry name" value="UDP-D-XYLOSE:L-FUCOSE ALPHA-1,3-D-XYLOSYLTRANSFERASE-RELATED"/>
    <property type="match status" value="1"/>
</dbReference>
<dbReference type="RefSeq" id="XP_003077922.2">
    <property type="nucleotide sequence ID" value="XM_003077874.2"/>
</dbReference>
<dbReference type="InterPro" id="IPR005069">
    <property type="entry name" value="Nucl-diP-sugar_transferase"/>
</dbReference>
<dbReference type="InterPro" id="IPR052636">
    <property type="entry name" value="UDP-D-xylose:L-fucose_XylT"/>
</dbReference>
<dbReference type="Pfam" id="PF03407">
    <property type="entry name" value="Nucleotid_trans"/>
    <property type="match status" value="1"/>
</dbReference>
<feature type="domain" description="Nucleotide-diphospho-sugar transferase" evidence="3">
    <location>
        <begin position="231"/>
        <end position="297"/>
    </location>
</feature>
<reference evidence="4 5" key="2">
    <citation type="journal article" date="2014" name="BMC Genomics">
        <title>An improved genome of the model marine alga Ostreococcus tauri unfolds by assessing Illumina de novo assemblies.</title>
        <authorList>
            <person name="Blanc-Mathieu R."/>
            <person name="Verhelst B."/>
            <person name="Derelle E."/>
            <person name="Rombauts S."/>
            <person name="Bouget F.Y."/>
            <person name="Carre I."/>
            <person name="Chateau A."/>
            <person name="Eyre-Walker A."/>
            <person name="Grimsley N."/>
            <person name="Moreau H."/>
            <person name="Piegu B."/>
            <person name="Rivals E."/>
            <person name="Schackwitz W."/>
            <person name="Van de Peer Y."/>
            <person name="Piganeau G."/>
        </authorList>
    </citation>
    <scope>NUCLEOTIDE SEQUENCE [LARGE SCALE GENOMIC DNA]</scope>
    <source>
        <strain evidence="5">OTTH 0595 / CCAP 157/2 / RCC745</strain>
    </source>
</reference>
<feature type="signal peptide" evidence="2">
    <location>
        <begin position="1"/>
        <end position="25"/>
    </location>
</feature>
<dbReference type="OrthoDB" id="498839at2759"/>
<evidence type="ECO:0000313" key="5">
    <source>
        <dbReference type="Proteomes" id="UP000009170"/>
    </source>
</evidence>
<feature type="chain" id="PRO_5001929526" evidence="2">
    <location>
        <begin position="26"/>
        <end position="714"/>
    </location>
</feature>
<feature type="region of interest" description="Disordered" evidence="1">
    <location>
        <begin position="51"/>
        <end position="116"/>
    </location>
</feature>
<dbReference type="GO" id="GO:0016757">
    <property type="term" value="F:glycosyltransferase activity"/>
    <property type="evidence" value="ECO:0007669"/>
    <property type="project" value="TreeGrafter"/>
</dbReference>
<dbReference type="STRING" id="70448.A0A096P7H5"/>
<proteinExistence type="predicted"/>
<dbReference type="GeneID" id="9833683"/>
<dbReference type="AlphaFoldDB" id="A0A096P7H5"/>
<accession>A0A096P7H5</accession>
<protein>
    <submittedName>
        <fullName evidence="4">Nucleotide-diphospho-sugar transferase</fullName>
    </submittedName>
</protein>
<comment type="caution">
    <text evidence="4">The sequence shown here is derived from an EMBL/GenBank/DDBJ whole genome shotgun (WGS) entry which is preliminary data.</text>
</comment>
<evidence type="ECO:0000256" key="2">
    <source>
        <dbReference type="SAM" id="SignalP"/>
    </source>
</evidence>
<dbReference type="EMBL" id="CAID01000003">
    <property type="protein sequence ID" value="CEF96949.1"/>
    <property type="molecule type" value="Genomic_DNA"/>
</dbReference>
<feature type="compositionally biased region" description="Basic and acidic residues" evidence="1">
    <location>
        <begin position="56"/>
        <end position="66"/>
    </location>
</feature>
<keyword evidence="2" id="KW-0732">Signal</keyword>
<dbReference type="GO" id="GO:0005794">
    <property type="term" value="C:Golgi apparatus"/>
    <property type="evidence" value="ECO:0007669"/>
    <property type="project" value="TreeGrafter"/>
</dbReference>
<keyword evidence="5" id="KW-1185">Reference proteome</keyword>
<evidence type="ECO:0000259" key="3">
    <source>
        <dbReference type="Pfam" id="PF03407"/>
    </source>
</evidence>
<gene>
    <name evidence="4" type="ORF">OT_ostta03g00120</name>
</gene>
<dbReference type="KEGG" id="ota:OT_ostta03g00120"/>
<organism evidence="4 5">
    <name type="scientific">Ostreococcus tauri</name>
    <name type="common">Marine green alga</name>
    <dbReference type="NCBI Taxonomy" id="70448"/>
    <lineage>
        <taxon>Eukaryota</taxon>
        <taxon>Viridiplantae</taxon>
        <taxon>Chlorophyta</taxon>
        <taxon>Mamiellophyceae</taxon>
        <taxon>Mamiellales</taxon>
        <taxon>Bathycoccaceae</taxon>
        <taxon>Ostreococcus</taxon>
    </lineage>
</organism>
<name>A0A096P7H5_OSTTA</name>
<dbReference type="PANTHER" id="PTHR47032">
    <property type="entry name" value="UDP-D-XYLOSE:L-FUCOSE ALPHA-1,3-D-XYLOSYLTRANSFERASE-RELATED"/>
    <property type="match status" value="1"/>
</dbReference>
<dbReference type="InParanoid" id="A0A096P7H5"/>
<evidence type="ECO:0000256" key="1">
    <source>
        <dbReference type="SAM" id="MobiDB-lite"/>
    </source>
</evidence>
<feature type="compositionally biased region" description="Basic and acidic residues" evidence="1">
    <location>
        <begin position="91"/>
        <end position="100"/>
    </location>
</feature>
<dbReference type="Proteomes" id="UP000009170">
    <property type="component" value="Unassembled WGS sequence"/>
</dbReference>
<sequence length="714" mass="78852">MPRRTRAGAVIALVVVVLVVVVARGVELARVGAGVETMTTRTTRTMTMGMSTTRATRRDAEARGEITADAEDDARAIDAGSGGTGEEETAGETRAERDETAGETPAADAETDEDDGYVSVGKIRKTGLLNAMDLEEGDNLLVAAKMRAHRKELILLNANAGGVVLTANAVSAMRKVGIEHFVVYTESEKTCREGFIDAGGRDIDCAWTSYLQKHPRLGMFGVAGDTGADAFRLWWSRMEYMWRLSGAGYNVMYVDTDVSFRVNPYPALKNVLGDMHVLAQGEFQGVLGLNIGFMYIQNAAENGIARGIFGECVARMLMVLESEPPLRKWNGEIAGGAKESMWDQHIFNDVVASAVVGHFINPRQGARVIEPEKRQEWTESQGFPSSHDLDWQIKRVEVPLELLPAKFTSDESFASKFNRGHSEGFQVHYRKLKNLSNRTDADEFVAIAPFWLLDGWTGAGWSPKTQGAHNAWLGDSPVMMAHFVGGLDKSLEMKALGWWDYAADAHASRSSLDTNETHSRFVAVEGLRISGKDSHEALYRVKLEVFKLAKIGMITHRRVIAPAFSCNESFIEKKENAEFGVWSQNNFVLTDRCWVPSERDELCCVPKHLSCPGLVVQSVEFHDDAAYSDFRGDGERETVNLSKIVGDGKKLTMAALQKSRLNSDASVVVLKLSDVDVLPEIEDADEDYARAITTERACQRGLARKESSEFEYPW</sequence>